<accession>A0AA41W998</accession>
<dbReference type="RefSeq" id="WP_251262434.1">
    <property type="nucleotide sequence ID" value="NZ_JAMQGP010000008.1"/>
</dbReference>
<keyword evidence="5" id="KW-0378">Hydrolase</keyword>
<dbReference type="GO" id="GO:0009307">
    <property type="term" value="P:DNA restriction-modification system"/>
    <property type="evidence" value="ECO:0007669"/>
    <property type="project" value="UniProtKB-KW"/>
</dbReference>
<keyword evidence="5" id="KW-0540">Nuclease</keyword>
<evidence type="ECO:0000256" key="3">
    <source>
        <dbReference type="ARBA" id="ARBA00023125"/>
    </source>
</evidence>
<keyword evidence="3" id="KW-0238">DNA-binding</keyword>
<dbReference type="GO" id="GO:0016787">
    <property type="term" value="F:hydrolase activity"/>
    <property type="evidence" value="ECO:0007669"/>
    <property type="project" value="UniProtKB-KW"/>
</dbReference>
<dbReference type="InterPro" id="IPR052021">
    <property type="entry name" value="Type-I_RS_S_subunit"/>
</dbReference>
<feature type="domain" description="Type I restriction modification DNA specificity" evidence="4">
    <location>
        <begin position="2"/>
        <end position="185"/>
    </location>
</feature>
<dbReference type="Pfam" id="PF01420">
    <property type="entry name" value="Methylase_S"/>
    <property type="match status" value="1"/>
</dbReference>
<dbReference type="AlphaFoldDB" id="A0AA41W998"/>
<proteinExistence type="inferred from homology"/>
<evidence type="ECO:0000313" key="5">
    <source>
        <dbReference type="EMBL" id="MCM2680957.1"/>
    </source>
</evidence>
<evidence type="ECO:0000259" key="4">
    <source>
        <dbReference type="Pfam" id="PF01420"/>
    </source>
</evidence>
<evidence type="ECO:0000256" key="2">
    <source>
        <dbReference type="ARBA" id="ARBA00022747"/>
    </source>
</evidence>
<evidence type="ECO:0000313" key="6">
    <source>
        <dbReference type="Proteomes" id="UP001165393"/>
    </source>
</evidence>
<dbReference type="Proteomes" id="UP001165393">
    <property type="component" value="Unassembled WGS sequence"/>
</dbReference>
<dbReference type="Gene3D" id="3.90.220.20">
    <property type="entry name" value="DNA methylase specificity domains"/>
    <property type="match status" value="2"/>
</dbReference>
<sequence length="435" mass="49269">MSRFEPTNLGEFCTVNSGFAFKSEQFSEDSNDTFLVKGSNLGHRVIRWDEGPWWDNSDYEKLQRYQLIVDDVVLAMDRPIVGGQLKFAWIKSSDPKSLLVQRVACLRAKDVGDQVFLRYVIASPAFLQYIDTITTGVNVPHISGPDIRKYIFNLPIPEDRQKIAVVLSAYDDLIDNNLERIKLLEEMAQITYEEWFVRMKFPGHEEIGIDSESGLPIGWKSQTLREVTSYINRGVAPKYVESDGFPVINQKCIRKHLVNFAESRLTASEHKVPKDKLLQPLDILVNSTGTGTLGRVAQFFDCSDRATVDTHVTIVRPSDEVSAYWLGRSLEAIEPFIVNLGKGATNQQELGRNDLADVVKLNTPTVELMTQFDDFAHPIFETITNLLNQNGLLKEARDLLLPRLMTGMIDIDNVELPEALLERINKQNHNETNIG</sequence>
<dbReference type="PANTHER" id="PTHR30408:SF12">
    <property type="entry name" value="TYPE I RESTRICTION ENZYME MJAVIII SPECIFICITY SUBUNIT"/>
    <property type="match status" value="1"/>
</dbReference>
<dbReference type="SUPFAM" id="SSF116734">
    <property type="entry name" value="DNA methylase specificity domain"/>
    <property type="match status" value="2"/>
</dbReference>
<reference evidence="5 6" key="1">
    <citation type="journal article" date="2013" name="Antonie Van Leeuwenhoek">
        <title>Echinimonas agarilytica gen. nov., sp. nov., a new gammaproteobacterium isolated from the sea urchin Strongylocentrotus intermedius.</title>
        <authorList>
            <person name="Nedashkovskaya O.I."/>
            <person name="Stenkova A.M."/>
            <person name="Zhukova N.V."/>
            <person name="Van Trappen S."/>
            <person name="Lee J.S."/>
            <person name="Kim S.B."/>
        </authorList>
    </citation>
    <scope>NUCLEOTIDE SEQUENCE [LARGE SCALE GENOMIC DNA]</scope>
    <source>
        <strain evidence="5 6">KMM 6351</strain>
    </source>
</reference>
<gene>
    <name evidence="5" type="ORF">NAF29_14975</name>
</gene>
<dbReference type="GO" id="GO:0003677">
    <property type="term" value="F:DNA binding"/>
    <property type="evidence" value="ECO:0007669"/>
    <property type="project" value="UniProtKB-KW"/>
</dbReference>
<dbReference type="InterPro" id="IPR044946">
    <property type="entry name" value="Restrct_endonuc_typeI_TRD_sf"/>
</dbReference>
<name>A0AA41W998_9GAMM</name>
<dbReference type="InterPro" id="IPR000055">
    <property type="entry name" value="Restrct_endonuc_typeI_TRD"/>
</dbReference>
<keyword evidence="5" id="KW-0255">Endonuclease</keyword>
<protein>
    <submittedName>
        <fullName evidence="5">Restriction endonuclease subunit S</fullName>
        <ecNumber evidence="5">3.1.21.-</ecNumber>
    </submittedName>
</protein>
<comment type="caution">
    <text evidence="5">The sequence shown here is derived from an EMBL/GenBank/DDBJ whole genome shotgun (WGS) entry which is preliminary data.</text>
</comment>
<keyword evidence="6" id="KW-1185">Reference proteome</keyword>
<dbReference type="CDD" id="cd17259">
    <property type="entry name" value="RMtype1_S_StySKI-TRD2-CR2_like"/>
    <property type="match status" value="1"/>
</dbReference>
<dbReference type="EMBL" id="JAMQGP010000008">
    <property type="protein sequence ID" value="MCM2680957.1"/>
    <property type="molecule type" value="Genomic_DNA"/>
</dbReference>
<dbReference type="EC" id="3.1.21.-" evidence="5"/>
<evidence type="ECO:0000256" key="1">
    <source>
        <dbReference type="ARBA" id="ARBA00010923"/>
    </source>
</evidence>
<dbReference type="PANTHER" id="PTHR30408">
    <property type="entry name" value="TYPE-1 RESTRICTION ENZYME ECOKI SPECIFICITY PROTEIN"/>
    <property type="match status" value="1"/>
</dbReference>
<dbReference type="GO" id="GO:0004519">
    <property type="term" value="F:endonuclease activity"/>
    <property type="evidence" value="ECO:0007669"/>
    <property type="project" value="UniProtKB-KW"/>
</dbReference>
<comment type="similarity">
    <text evidence="1">Belongs to the type-I restriction system S methylase family.</text>
</comment>
<keyword evidence="2" id="KW-0680">Restriction system</keyword>
<organism evidence="5 6">
    <name type="scientific">Echinimonas agarilytica</name>
    <dbReference type="NCBI Taxonomy" id="1215918"/>
    <lineage>
        <taxon>Bacteria</taxon>
        <taxon>Pseudomonadati</taxon>
        <taxon>Pseudomonadota</taxon>
        <taxon>Gammaproteobacteria</taxon>
        <taxon>Alteromonadales</taxon>
        <taxon>Echinimonadaceae</taxon>
        <taxon>Echinimonas</taxon>
    </lineage>
</organism>